<dbReference type="InterPro" id="IPR007527">
    <property type="entry name" value="Znf_SWIM"/>
</dbReference>
<dbReference type="Pfam" id="PF04434">
    <property type="entry name" value="SWIM"/>
    <property type="match status" value="1"/>
</dbReference>
<keyword evidence="6" id="KW-0539">Nucleus</keyword>
<keyword evidence="2 6" id="KW-0479">Metal-binding</keyword>
<dbReference type="PROSITE" id="PS50966">
    <property type="entry name" value="ZF_SWIM"/>
    <property type="match status" value="1"/>
</dbReference>
<dbReference type="GO" id="GO:0005634">
    <property type="term" value="C:nucleus"/>
    <property type="evidence" value="ECO:0007669"/>
    <property type="project" value="UniProtKB-SubCell"/>
</dbReference>
<keyword evidence="4 6" id="KW-0862">Zinc</keyword>
<comment type="function">
    <text evidence="6">Putative transcription activator involved in regulating light control of development.</text>
</comment>
<evidence type="ECO:0000256" key="1">
    <source>
        <dbReference type="ARBA" id="ARBA00005889"/>
    </source>
</evidence>
<dbReference type="PANTHER" id="PTHR31669:SF240">
    <property type="entry name" value="PROTEIN FAR1-RELATED SEQUENCE 9"/>
    <property type="match status" value="1"/>
</dbReference>
<accession>A0A9D4Y493</accession>
<keyword evidence="9" id="KW-1185">Reference proteome</keyword>
<proteinExistence type="inferred from homology"/>
<comment type="caution">
    <text evidence="8">The sequence shown here is derived from an EMBL/GenBank/DDBJ whole genome shotgun (WGS) entry which is preliminary data.</text>
</comment>
<reference evidence="8 9" key="1">
    <citation type="journal article" date="2022" name="Nat. Genet.">
        <title>Improved pea reference genome and pan-genome highlight genomic features and evolutionary characteristics.</title>
        <authorList>
            <person name="Yang T."/>
            <person name="Liu R."/>
            <person name="Luo Y."/>
            <person name="Hu S."/>
            <person name="Wang D."/>
            <person name="Wang C."/>
            <person name="Pandey M.K."/>
            <person name="Ge S."/>
            <person name="Xu Q."/>
            <person name="Li N."/>
            <person name="Li G."/>
            <person name="Huang Y."/>
            <person name="Saxena R.K."/>
            <person name="Ji Y."/>
            <person name="Li M."/>
            <person name="Yan X."/>
            <person name="He Y."/>
            <person name="Liu Y."/>
            <person name="Wang X."/>
            <person name="Xiang C."/>
            <person name="Varshney R.K."/>
            <person name="Ding H."/>
            <person name="Gao S."/>
            <person name="Zong X."/>
        </authorList>
    </citation>
    <scope>NUCLEOTIDE SEQUENCE [LARGE SCALE GENOMIC DNA]</scope>
    <source>
        <strain evidence="8 9">cv. Zhongwan 6</strain>
    </source>
</reference>
<evidence type="ECO:0000256" key="5">
    <source>
        <dbReference type="PROSITE-ProRule" id="PRU00325"/>
    </source>
</evidence>
<dbReference type="Proteomes" id="UP001058974">
    <property type="component" value="Chromosome 3"/>
</dbReference>
<evidence type="ECO:0000256" key="2">
    <source>
        <dbReference type="ARBA" id="ARBA00022723"/>
    </source>
</evidence>
<evidence type="ECO:0000256" key="4">
    <source>
        <dbReference type="ARBA" id="ARBA00022833"/>
    </source>
</evidence>
<dbReference type="GO" id="GO:0006355">
    <property type="term" value="P:regulation of DNA-templated transcription"/>
    <property type="evidence" value="ECO:0007669"/>
    <property type="project" value="UniProtKB-UniRule"/>
</dbReference>
<dbReference type="PANTHER" id="PTHR31669">
    <property type="entry name" value="PROTEIN FAR1-RELATED SEQUENCE 10-RELATED"/>
    <property type="match status" value="1"/>
</dbReference>
<name>A0A9D4Y493_PEA</name>
<dbReference type="InterPro" id="IPR006564">
    <property type="entry name" value="Znf_PMZ"/>
</dbReference>
<evidence type="ECO:0000313" key="9">
    <source>
        <dbReference type="Proteomes" id="UP001058974"/>
    </source>
</evidence>
<dbReference type="AlphaFoldDB" id="A0A9D4Y493"/>
<dbReference type="Gramene" id="Psat03G0597500-T1">
    <property type="protein sequence ID" value="KAI5432042.1"/>
    <property type="gene ID" value="KIW84_035975"/>
</dbReference>
<comment type="subcellular location">
    <subcellularLocation>
        <location evidence="6">Nucleus</location>
    </subcellularLocation>
</comment>
<dbReference type="SMART" id="SM00575">
    <property type="entry name" value="ZnF_PMZ"/>
    <property type="match status" value="1"/>
</dbReference>
<evidence type="ECO:0000256" key="3">
    <source>
        <dbReference type="ARBA" id="ARBA00022771"/>
    </source>
</evidence>
<evidence type="ECO:0000259" key="7">
    <source>
        <dbReference type="PROSITE" id="PS50966"/>
    </source>
</evidence>
<organism evidence="8 9">
    <name type="scientific">Pisum sativum</name>
    <name type="common">Garden pea</name>
    <name type="synonym">Lathyrus oleraceus</name>
    <dbReference type="NCBI Taxonomy" id="3888"/>
    <lineage>
        <taxon>Eukaryota</taxon>
        <taxon>Viridiplantae</taxon>
        <taxon>Streptophyta</taxon>
        <taxon>Embryophyta</taxon>
        <taxon>Tracheophyta</taxon>
        <taxon>Spermatophyta</taxon>
        <taxon>Magnoliopsida</taxon>
        <taxon>eudicotyledons</taxon>
        <taxon>Gunneridae</taxon>
        <taxon>Pentapetalae</taxon>
        <taxon>rosids</taxon>
        <taxon>fabids</taxon>
        <taxon>Fabales</taxon>
        <taxon>Fabaceae</taxon>
        <taxon>Papilionoideae</taxon>
        <taxon>50 kb inversion clade</taxon>
        <taxon>NPAAA clade</taxon>
        <taxon>Hologalegina</taxon>
        <taxon>IRL clade</taxon>
        <taxon>Fabeae</taxon>
        <taxon>Lathyrus</taxon>
    </lineage>
</organism>
<evidence type="ECO:0000256" key="6">
    <source>
        <dbReference type="RuleBase" id="RU367018"/>
    </source>
</evidence>
<protein>
    <recommendedName>
        <fullName evidence="6">Protein FAR1-RELATED SEQUENCE</fullName>
    </recommendedName>
</protein>
<gene>
    <name evidence="8" type="ORF">KIW84_035975</name>
</gene>
<dbReference type="EMBL" id="JAMSHJ010000003">
    <property type="protein sequence ID" value="KAI5432042.1"/>
    <property type="molecule type" value="Genomic_DNA"/>
</dbReference>
<sequence length="311" mass="35406">MANPATKIDDAGTITTYRVAKFGENQTSHTVTFNSSEMKAGCSYQMFEYSGIICRHVLAVFRAKNVLTLLPYYVLKRWTRNAKTGVPLDKRASQLPCSSHDSTTVRYNNLRQEAIKTIPLRVCNDSTPHTFQVKLTNGKGKVVQHQSKLLETIFSLTSKPLAKLATRISELYENFSQKHEMHSWTERFRLWLKELSVFKKSLLHNGNALDEQIGVNQVPNEELPIWLAAQRAVTRYEGILSPVGLRERLLRGLLSWIRLIPLKSETSFQVENDGDSAEPYLRLTFFYQGYHSVIHGDLQQGNTAKMILGKC</sequence>
<dbReference type="GO" id="GO:0008270">
    <property type="term" value="F:zinc ion binding"/>
    <property type="evidence" value="ECO:0007669"/>
    <property type="project" value="UniProtKB-UniRule"/>
</dbReference>
<dbReference type="InterPro" id="IPR031052">
    <property type="entry name" value="FHY3/FAR1"/>
</dbReference>
<comment type="similarity">
    <text evidence="1 6">Belongs to the FHY3/FAR1 family.</text>
</comment>
<feature type="domain" description="SWIM-type" evidence="7">
    <location>
        <begin position="29"/>
        <end position="65"/>
    </location>
</feature>
<keyword evidence="3 5" id="KW-0863">Zinc-finger</keyword>
<evidence type="ECO:0000313" key="8">
    <source>
        <dbReference type="EMBL" id="KAI5432042.1"/>
    </source>
</evidence>